<dbReference type="PaxDb" id="411902-CLOBOL_04139"/>
<reference evidence="2 3" key="2">
    <citation type="submission" date="2007-09" db="EMBL/GenBank/DDBJ databases">
        <title>Draft genome sequence of Clostridium bolteae (ATCC BAA-613).</title>
        <authorList>
            <person name="Sudarsanam P."/>
            <person name="Ley R."/>
            <person name="Guruge J."/>
            <person name="Turnbaugh P.J."/>
            <person name="Mahowald M."/>
            <person name="Liep D."/>
            <person name="Gordon J."/>
        </authorList>
    </citation>
    <scope>NUCLEOTIDE SEQUENCE [LARGE SCALE GENOMIC DNA]</scope>
    <source>
        <strain evidence="3">ATCC BAA-613 / DSM 15670 / CCUG 46953 / JCM 12243 / WAL 16351</strain>
    </source>
</reference>
<protein>
    <recommendedName>
        <fullName evidence="1">DUF3846 domain-containing protein</fullName>
    </recommendedName>
</protein>
<organism evidence="2 3">
    <name type="scientific">Enterocloster bolteae (strain ATCC BAA-613 / DSM 15670 / CCUG 46953 / JCM 12243 / WAL 16351)</name>
    <name type="common">Clostridium bolteae</name>
    <dbReference type="NCBI Taxonomy" id="411902"/>
    <lineage>
        <taxon>Bacteria</taxon>
        <taxon>Bacillati</taxon>
        <taxon>Bacillota</taxon>
        <taxon>Clostridia</taxon>
        <taxon>Lachnospirales</taxon>
        <taxon>Lachnospiraceae</taxon>
        <taxon>Enterocloster</taxon>
    </lineage>
</organism>
<dbReference type="Proteomes" id="UP000005396">
    <property type="component" value="Unassembled WGS sequence"/>
</dbReference>
<accession>A8RUW3</accession>
<reference evidence="2 3" key="1">
    <citation type="submission" date="2007-08" db="EMBL/GenBank/DDBJ databases">
        <authorList>
            <person name="Fulton L."/>
            <person name="Clifton S."/>
            <person name="Fulton B."/>
            <person name="Xu J."/>
            <person name="Minx P."/>
            <person name="Pepin K.H."/>
            <person name="Johnson M."/>
            <person name="Thiruvilangam P."/>
            <person name="Bhonagiri V."/>
            <person name="Nash W.E."/>
            <person name="Mardis E.R."/>
            <person name="Wilson R.K."/>
        </authorList>
    </citation>
    <scope>NUCLEOTIDE SEQUENCE [LARGE SCALE GENOMIC DNA]</scope>
    <source>
        <strain evidence="3">ATCC BAA-613 / DSM 15670 / CCUG 46953 / JCM 12243 / WAL 16351</strain>
    </source>
</reference>
<evidence type="ECO:0000313" key="3">
    <source>
        <dbReference type="Proteomes" id="UP000005396"/>
    </source>
</evidence>
<dbReference type="Pfam" id="PF12957">
    <property type="entry name" value="DUF3846"/>
    <property type="match status" value="1"/>
</dbReference>
<evidence type="ECO:0000259" key="1">
    <source>
        <dbReference type="Pfam" id="PF12957"/>
    </source>
</evidence>
<gene>
    <name evidence="2" type="ORF">CLOBOL_04139</name>
</gene>
<comment type="caution">
    <text evidence="2">The sequence shown here is derived from an EMBL/GenBank/DDBJ whole genome shotgun (WGS) entry which is preliminary data.</text>
</comment>
<proteinExistence type="predicted"/>
<dbReference type="eggNOG" id="COG4734">
    <property type="taxonomic scope" value="Bacteria"/>
</dbReference>
<sequence length="129" mass="14761">MKRGMKMKEKEIKVLRVKPHEHPEVYMLKNTLEAMQEAVGGYIDIVGLDDNVCILLNDEGKLIGLEGNRRIGSDIIVGDFFVCGSDEEGNLTSLSEEALDTYTKIFYEPQEFTKEEIEETTVIEFYTFE</sequence>
<dbReference type="HOGENOM" id="CLU_107944_1_0_9"/>
<dbReference type="InterPro" id="IPR024559">
    <property type="entry name" value="DUF3846"/>
</dbReference>
<name>A8RUW3_ENTBW</name>
<feature type="domain" description="DUF3846" evidence="1">
    <location>
        <begin position="12"/>
        <end position="106"/>
    </location>
</feature>
<evidence type="ECO:0000313" key="2">
    <source>
        <dbReference type="EMBL" id="EDP15968.1"/>
    </source>
</evidence>
<dbReference type="EMBL" id="ABCC02000033">
    <property type="protein sequence ID" value="EDP15968.1"/>
    <property type="molecule type" value="Genomic_DNA"/>
</dbReference>
<dbReference type="AlphaFoldDB" id="A8RUW3"/>